<dbReference type="InterPro" id="IPR031563">
    <property type="entry name" value="MOT1/MOT2"/>
</dbReference>
<evidence type="ECO:0000313" key="3">
    <source>
        <dbReference type="Proteomes" id="UP000663671"/>
    </source>
</evidence>
<dbReference type="AlphaFoldDB" id="A0A8A1M6U1"/>
<keyword evidence="1" id="KW-1133">Transmembrane helix</keyword>
<evidence type="ECO:0000313" key="2">
    <source>
        <dbReference type="EMBL" id="QSS61010.1"/>
    </source>
</evidence>
<gene>
    <name evidence="2" type="ORF">I7I51_05817</name>
</gene>
<dbReference type="OrthoDB" id="5402974at2759"/>
<feature type="transmembrane region" description="Helical" evidence="1">
    <location>
        <begin position="164"/>
        <end position="181"/>
    </location>
</feature>
<reference evidence="2" key="1">
    <citation type="submission" date="2021-01" db="EMBL/GenBank/DDBJ databases">
        <title>Chromosome-level genome assembly of a human fungal pathogen reveals clustering of transcriptionally co-regulated genes.</title>
        <authorList>
            <person name="Voorhies M."/>
            <person name="Cohen S."/>
            <person name="Shea T.P."/>
            <person name="Petrus S."/>
            <person name="Munoz J.F."/>
            <person name="Poplawski S."/>
            <person name="Goldman W.E."/>
            <person name="Michael T."/>
            <person name="Cuomo C.A."/>
            <person name="Sil A."/>
            <person name="Beyhan S."/>
        </authorList>
    </citation>
    <scope>NUCLEOTIDE SEQUENCE</scope>
    <source>
        <strain evidence="2">WU24</strain>
    </source>
</reference>
<keyword evidence="1" id="KW-0472">Membrane</keyword>
<name>A0A8A1M6U1_AJECA</name>
<dbReference type="PANTHER" id="PTHR31970:SF9">
    <property type="entry name" value="MOLYBDATE TRANSPORTER 2"/>
    <property type="match status" value="1"/>
</dbReference>
<dbReference type="EMBL" id="CP069110">
    <property type="protein sequence ID" value="QSS61010.1"/>
    <property type="molecule type" value="Genomic_DNA"/>
</dbReference>
<dbReference type="VEuPathDB" id="FungiDB:I7I51_05817"/>
<accession>A0A8A1M6U1</accession>
<dbReference type="Pfam" id="PF16983">
    <property type="entry name" value="MFS_MOT1"/>
    <property type="match status" value="2"/>
</dbReference>
<evidence type="ECO:0000256" key="1">
    <source>
        <dbReference type="SAM" id="Phobius"/>
    </source>
</evidence>
<feature type="transmembrane region" description="Helical" evidence="1">
    <location>
        <begin position="59"/>
        <end position="79"/>
    </location>
</feature>
<proteinExistence type="predicted"/>
<feature type="transmembrane region" description="Helical" evidence="1">
    <location>
        <begin position="187"/>
        <end position="204"/>
    </location>
</feature>
<protein>
    <submittedName>
        <fullName evidence="2">Sulfate transporter</fullName>
    </submittedName>
</protein>
<feature type="transmembrane region" description="Helical" evidence="1">
    <location>
        <begin position="134"/>
        <end position="152"/>
    </location>
</feature>
<dbReference type="Proteomes" id="UP000663671">
    <property type="component" value="Chromosome 4"/>
</dbReference>
<dbReference type="PANTHER" id="PTHR31970">
    <property type="match status" value="1"/>
</dbReference>
<feature type="transmembrane region" description="Helical" evidence="1">
    <location>
        <begin position="99"/>
        <end position="122"/>
    </location>
</feature>
<dbReference type="GO" id="GO:0015098">
    <property type="term" value="F:molybdate ion transmembrane transporter activity"/>
    <property type="evidence" value="ECO:0007669"/>
    <property type="project" value="InterPro"/>
</dbReference>
<feature type="transmembrane region" description="Helical" evidence="1">
    <location>
        <begin position="311"/>
        <end position="333"/>
    </location>
</feature>
<keyword evidence="1" id="KW-0812">Transmembrane</keyword>
<sequence>MPLHFGLQRPKLAHSRHNFQTLRNNPLAELSGALGDLGTFLPLLTALTINHSVSLPATLIFSGLYNILTGLVFGIPLPVQPMKAIAAVAIAKHFSPGEIAAAGIFVGACILLFSVTGLLKWFARVVPTPVVKGIQVGAGLSLVISAGASLKTQLSWTGPSWGDNYIWMLVAFVGLALTGIYRRVPYALVVFVVGLVFGFVLLGASSSHGRLPSFGIWKPGVFTPVGNEWRVGIVDAGIGQIPLTTLNSIVAVVYLAGDLLPEVQTPSTTAIGFSVAGMNLLGCWFGAMPVCHGSGGLAAQYRFGARSGASIILLGTFKLIVGLFFGNTLVGLLQRFPRSFLGVMVIAAGLELASVGESLNTARAWDLTKHPGSGNASGLGRSGSGLSDAEKKQRWTVMMVTVGMLVAFKNDGIGFLAGMVCHWTYSLPALIEKVKRKYGEGRIRLPGTGRSAA</sequence>
<organism evidence="2 3">
    <name type="scientific">Ajellomyces capsulatus</name>
    <name type="common">Darling's disease fungus</name>
    <name type="synonym">Histoplasma capsulatum</name>
    <dbReference type="NCBI Taxonomy" id="5037"/>
    <lineage>
        <taxon>Eukaryota</taxon>
        <taxon>Fungi</taxon>
        <taxon>Dikarya</taxon>
        <taxon>Ascomycota</taxon>
        <taxon>Pezizomycotina</taxon>
        <taxon>Eurotiomycetes</taxon>
        <taxon>Eurotiomycetidae</taxon>
        <taxon>Onygenales</taxon>
        <taxon>Ajellomycetaceae</taxon>
        <taxon>Histoplasma</taxon>
    </lineage>
</organism>